<evidence type="ECO:0000256" key="4">
    <source>
        <dbReference type="ARBA" id="ARBA00022692"/>
    </source>
</evidence>
<evidence type="ECO:0000256" key="2">
    <source>
        <dbReference type="ARBA" id="ARBA00022448"/>
    </source>
</evidence>
<feature type="chain" id="PRO_5037321571" evidence="10">
    <location>
        <begin position="28"/>
        <end position="699"/>
    </location>
</feature>
<dbReference type="EMBL" id="JAFKCZ010000004">
    <property type="protein sequence ID" value="MBN7796116.1"/>
    <property type="molecule type" value="Genomic_DNA"/>
</dbReference>
<dbReference type="GO" id="GO:0015344">
    <property type="term" value="F:siderophore uptake transmembrane transporter activity"/>
    <property type="evidence" value="ECO:0007669"/>
    <property type="project" value="TreeGrafter"/>
</dbReference>
<keyword evidence="3 8" id="KW-1134">Transmembrane beta strand</keyword>
<organism evidence="13 14">
    <name type="scientific">Parahaliea mediterranea</name>
    <dbReference type="NCBI Taxonomy" id="651086"/>
    <lineage>
        <taxon>Bacteria</taxon>
        <taxon>Pseudomonadati</taxon>
        <taxon>Pseudomonadota</taxon>
        <taxon>Gammaproteobacteria</taxon>
        <taxon>Cellvibrionales</taxon>
        <taxon>Halieaceae</taxon>
        <taxon>Parahaliea</taxon>
    </lineage>
</organism>
<sequence>MSATRKPAQNLLLAALAAGLAPLPANAEGLEEMIVTAVRMDKPLRLVTDPGKPRQPLPASDGADYLKTIPGFSVIRKGGSDGDPVLRGMAGSRMSMLLDGDVILGGCSNRMDPPTAYIFPDTLDVIEVIKGPQSVRYGPGNSAGVVVFERDNTRPAEAGWSGHASLLSASAGRVDGTVDTRYTTRDITVRATGSSASADDYEDGDGTTVHSRYERWSAQVDVAWTPDDDTRLEFGAGFSDGEAAYADRGVDGSRFNRENYSASYERRNLGTTLDSIEIAAYRNYVDHVMDNYSLREPTGMMATRRAMNPDRDTHGGRITLGFTPAATLRLDLGADAQRNEHGYRNSMNQDLVDYRGMERVPDARFEQAGLFGELTWTPNEDYRLLAGARVDDWEVRDLRDHINLSMMLSVPNPTAGERRSEQLYSGFARLERDLESPGTYAATLYAGIGHSERFPDYWEMIARESESGLSALDIESEKTTQLDIGVLYNADRLSAGASLFYNTIDDFLLIESGYAKPAPGMGMGGMDMGGGMAASRETTVVRNIAARSWGLEMDLEYQLLDHLSLSTSLASVRGANDTDGTTLPQLPPLEWRVGMTWERNNWSAGLLWRAIAAQDRVDPGRGNIVGQDFGPSDSARVLSLNLGWQPAQALLITAGVDNLLDETYAEHISRSGAAVSGFEQLTRINEPGRTLWLKASYAF</sequence>
<evidence type="ECO:0000256" key="3">
    <source>
        <dbReference type="ARBA" id="ARBA00022452"/>
    </source>
</evidence>
<accession>A0A939DDE6</accession>
<evidence type="ECO:0000256" key="10">
    <source>
        <dbReference type="SAM" id="SignalP"/>
    </source>
</evidence>
<comment type="similarity">
    <text evidence="8 9">Belongs to the TonB-dependent receptor family.</text>
</comment>
<dbReference type="InterPro" id="IPR000531">
    <property type="entry name" value="Beta-barrel_TonB"/>
</dbReference>
<evidence type="ECO:0000256" key="6">
    <source>
        <dbReference type="ARBA" id="ARBA00023136"/>
    </source>
</evidence>
<feature type="domain" description="TonB-dependent receptor-like beta-barrel" evidence="11">
    <location>
        <begin position="198"/>
        <end position="659"/>
    </location>
</feature>
<dbReference type="PANTHER" id="PTHR30069:SF49">
    <property type="entry name" value="OUTER MEMBRANE PROTEIN C"/>
    <property type="match status" value="1"/>
</dbReference>
<evidence type="ECO:0000256" key="8">
    <source>
        <dbReference type="PROSITE-ProRule" id="PRU01360"/>
    </source>
</evidence>
<dbReference type="Gene3D" id="2.40.170.20">
    <property type="entry name" value="TonB-dependent receptor, beta-barrel domain"/>
    <property type="match status" value="1"/>
</dbReference>
<comment type="caution">
    <text evidence="13">The sequence shown here is derived from an EMBL/GenBank/DDBJ whole genome shotgun (WGS) entry which is preliminary data.</text>
</comment>
<dbReference type="InterPro" id="IPR010100">
    <property type="entry name" value="TonB-dep_Cu_rcpt"/>
</dbReference>
<protein>
    <submittedName>
        <fullName evidence="13">TonB-dependent copper receptor</fullName>
    </submittedName>
</protein>
<dbReference type="Pfam" id="PF00593">
    <property type="entry name" value="TonB_dep_Rec_b-barrel"/>
    <property type="match status" value="1"/>
</dbReference>
<dbReference type="Pfam" id="PF07715">
    <property type="entry name" value="Plug"/>
    <property type="match status" value="1"/>
</dbReference>
<dbReference type="GO" id="GO:0009279">
    <property type="term" value="C:cell outer membrane"/>
    <property type="evidence" value="ECO:0007669"/>
    <property type="project" value="UniProtKB-SubCell"/>
</dbReference>
<comment type="subcellular location">
    <subcellularLocation>
        <location evidence="1 8">Cell outer membrane</location>
        <topology evidence="1 8">Multi-pass membrane protein</topology>
    </subcellularLocation>
</comment>
<evidence type="ECO:0000259" key="12">
    <source>
        <dbReference type="Pfam" id="PF07715"/>
    </source>
</evidence>
<evidence type="ECO:0000313" key="13">
    <source>
        <dbReference type="EMBL" id="MBN7796116.1"/>
    </source>
</evidence>
<proteinExistence type="inferred from homology"/>
<gene>
    <name evidence="13" type="ORF">JYP50_05930</name>
</gene>
<evidence type="ECO:0000259" key="11">
    <source>
        <dbReference type="Pfam" id="PF00593"/>
    </source>
</evidence>
<dbReference type="InterPro" id="IPR036942">
    <property type="entry name" value="Beta-barrel_TonB_sf"/>
</dbReference>
<keyword evidence="7 8" id="KW-0998">Cell outer membrane</keyword>
<keyword evidence="2 8" id="KW-0813">Transport</keyword>
<keyword evidence="5 9" id="KW-0798">TonB box</keyword>
<dbReference type="PROSITE" id="PS52016">
    <property type="entry name" value="TONB_DEPENDENT_REC_3"/>
    <property type="match status" value="1"/>
</dbReference>
<dbReference type="Proteomes" id="UP000664303">
    <property type="component" value="Unassembled WGS sequence"/>
</dbReference>
<keyword evidence="10" id="KW-0732">Signal</keyword>
<dbReference type="RefSeq" id="WP_206559562.1">
    <property type="nucleotide sequence ID" value="NZ_JAFKCZ010000004.1"/>
</dbReference>
<evidence type="ECO:0000256" key="1">
    <source>
        <dbReference type="ARBA" id="ARBA00004571"/>
    </source>
</evidence>
<feature type="domain" description="TonB-dependent receptor plug" evidence="12">
    <location>
        <begin position="58"/>
        <end position="145"/>
    </location>
</feature>
<dbReference type="InterPro" id="IPR037066">
    <property type="entry name" value="Plug_dom_sf"/>
</dbReference>
<dbReference type="Gene3D" id="2.170.130.10">
    <property type="entry name" value="TonB-dependent receptor, plug domain"/>
    <property type="match status" value="1"/>
</dbReference>
<keyword evidence="14" id="KW-1185">Reference proteome</keyword>
<dbReference type="InterPro" id="IPR012910">
    <property type="entry name" value="Plug_dom"/>
</dbReference>
<keyword evidence="6 8" id="KW-0472">Membrane</keyword>
<evidence type="ECO:0000256" key="7">
    <source>
        <dbReference type="ARBA" id="ARBA00023237"/>
    </source>
</evidence>
<keyword evidence="4 8" id="KW-0812">Transmembrane</keyword>
<evidence type="ECO:0000256" key="5">
    <source>
        <dbReference type="ARBA" id="ARBA00023077"/>
    </source>
</evidence>
<evidence type="ECO:0000256" key="9">
    <source>
        <dbReference type="RuleBase" id="RU003357"/>
    </source>
</evidence>
<evidence type="ECO:0000313" key="14">
    <source>
        <dbReference type="Proteomes" id="UP000664303"/>
    </source>
</evidence>
<keyword evidence="13" id="KW-0675">Receptor</keyword>
<dbReference type="NCBIfam" id="TIGR01778">
    <property type="entry name" value="TonB-copper"/>
    <property type="match status" value="1"/>
</dbReference>
<name>A0A939DDE6_9GAMM</name>
<dbReference type="PANTHER" id="PTHR30069">
    <property type="entry name" value="TONB-DEPENDENT OUTER MEMBRANE RECEPTOR"/>
    <property type="match status" value="1"/>
</dbReference>
<feature type="signal peptide" evidence="10">
    <location>
        <begin position="1"/>
        <end position="27"/>
    </location>
</feature>
<dbReference type="SUPFAM" id="SSF56935">
    <property type="entry name" value="Porins"/>
    <property type="match status" value="1"/>
</dbReference>
<dbReference type="InterPro" id="IPR039426">
    <property type="entry name" value="TonB-dep_rcpt-like"/>
</dbReference>
<dbReference type="CDD" id="cd01347">
    <property type="entry name" value="ligand_gated_channel"/>
    <property type="match status" value="1"/>
</dbReference>
<reference evidence="13" key="1">
    <citation type="submission" date="2021-02" db="EMBL/GenBank/DDBJ databases">
        <title>PHA producing bacteria isolated from coastal sediment in Guangdong, Shenzhen.</title>
        <authorList>
            <person name="Zheng W."/>
            <person name="Yu S."/>
            <person name="Huang Y."/>
        </authorList>
    </citation>
    <scope>NUCLEOTIDE SEQUENCE</scope>
    <source>
        <strain evidence="13">TN14-10</strain>
    </source>
</reference>
<dbReference type="AlphaFoldDB" id="A0A939DDE6"/>
<dbReference type="GO" id="GO:0044718">
    <property type="term" value="P:siderophore transmembrane transport"/>
    <property type="evidence" value="ECO:0007669"/>
    <property type="project" value="TreeGrafter"/>
</dbReference>